<reference evidence="1 2" key="1">
    <citation type="submission" date="2019-10" db="EMBL/GenBank/DDBJ databases">
        <title>Sequencing and Assembly of Multiple Reported Metal-Biooxidizing Members of the Extremely Thermoacidophilic Archaeal Family Sulfolobaceae.</title>
        <authorList>
            <person name="Counts J.A."/>
            <person name="Kelly R.M."/>
        </authorList>
    </citation>
    <scope>NUCLEOTIDE SEQUENCE [LARGE SCALE GENOMIC DNA]</scope>
    <source>
        <strain evidence="1 2">DSM 6482</strain>
    </source>
</reference>
<evidence type="ECO:0000313" key="1">
    <source>
        <dbReference type="EMBL" id="MUN28721.1"/>
    </source>
</evidence>
<gene>
    <name evidence="1" type="ORF">GC250_04535</name>
</gene>
<organism evidence="1 2">
    <name type="scientific">Sulfuracidifex metallicus DSM 6482 = JCM 9184</name>
    <dbReference type="NCBI Taxonomy" id="523847"/>
    <lineage>
        <taxon>Archaea</taxon>
        <taxon>Thermoproteota</taxon>
        <taxon>Thermoprotei</taxon>
        <taxon>Sulfolobales</taxon>
        <taxon>Sulfolobaceae</taxon>
        <taxon>Sulfuracidifex</taxon>
    </lineage>
</organism>
<name>A0A6A9QNG4_SULME</name>
<proteinExistence type="predicted"/>
<dbReference type="AlphaFoldDB" id="A0A6A9QNG4"/>
<dbReference type="Proteomes" id="UP000470772">
    <property type="component" value="Unassembled WGS sequence"/>
</dbReference>
<sequence>MKLENIVIGGGLSGLLISALTNSPIIEEQPSIGGILSFSQLDGMKIPFILPLVKSQEVLSGYGAKIEKISFDLDIIKERYLLKKVCPLCEDLPIWLNFQGDLYLIKNINDIISNLGKNVQVIKDHAEVVDPYTIKSRRHGMIKIENKIFYTAPATCYSNVINRDELKFRSSIISVFVVRKIQENNRIIIDGGSSTSFSHVIYLNDFPERGISSMFVYAFFDMSSKQIELRNIISDLKRQKILNPDQVLSIRSKVIKEAILIGEPLVKLADVTMEGRLGRWKNFSIEDIARLYSPY</sequence>
<evidence type="ECO:0008006" key="3">
    <source>
        <dbReference type="Google" id="ProtNLM"/>
    </source>
</evidence>
<dbReference type="RefSeq" id="WP_156016404.1">
    <property type="nucleotide sequence ID" value="NZ_WGGD01000005.1"/>
</dbReference>
<comment type="caution">
    <text evidence="1">The sequence shown here is derived from an EMBL/GenBank/DDBJ whole genome shotgun (WGS) entry which is preliminary data.</text>
</comment>
<dbReference type="EMBL" id="WGGD01000005">
    <property type="protein sequence ID" value="MUN28721.1"/>
    <property type="molecule type" value="Genomic_DNA"/>
</dbReference>
<accession>A0A6A9QNG4</accession>
<evidence type="ECO:0000313" key="2">
    <source>
        <dbReference type="Proteomes" id="UP000470772"/>
    </source>
</evidence>
<keyword evidence="2" id="KW-1185">Reference proteome</keyword>
<protein>
    <recommendedName>
        <fullName evidence="3">NAD(P)/FAD-dependent oxidoreductase</fullName>
    </recommendedName>
</protein>